<dbReference type="RefSeq" id="WP_006928389.1">
    <property type="nucleotide sequence ID" value="NZ_CM001402.1"/>
</dbReference>
<dbReference type="Pfam" id="PF00588">
    <property type="entry name" value="SpoU_methylase"/>
    <property type="match status" value="1"/>
</dbReference>
<dbReference type="PaxDb" id="880073-Calab_1675"/>
<dbReference type="InterPro" id="IPR053888">
    <property type="entry name" value="MRM3-like_sub_bind"/>
</dbReference>
<proteinExistence type="inferred from homology"/>
<dbReference type="SMART" id="SM00967">
    <property type="entry name" value="SpoU_sub_bind"/>
    <property type="match status" value="1"/>
</dbReference>
<reference evidence="6 7" key="1">
    <citation type="submission" date="2011-09" db="EMBL/GenBank/DDBJ databases">
        <title>The permanent draft genome of Caldithrix abyssi DSM 13497.</title>
        <authorList>
            <consortium name="US DOE Joint Genome Institute (JGI-PGF)"/>
            <person name="Lucas S."/>
            <person name="Han J."/>
            <person name="Lapidus A."/>
            <person name="Bruce D."/>
            <person name="Goodwin L."/>
            <person name="Pitluck S."/>
            <person name="Peters L."/>
            <person name="Kyrpides N."/>
            <person name="Mavromatis K."/>
            <person name="Ivanova N."/>
            <person name="Mikhailova N."/>
            <person name="Chertkov O."/>
            <person name="Detter J.C."/>
            <person name="Tapia R."/>
            <person name="Han C."/>
            <person name="Land M."/>
            <person name="Hauser L."/>
            <person name="Markowitz V."/>
            <person name="Cheng J.-F."/>
            <person name="Hugenholtz P."/>
            <person name="Woyke T."/>
            <person name="Wu D."/>
            <person name="Spring S."/>
            <person name="Brambilla E."/>
            <person name="Klenk H.-P."/>
            <person name="Eisen J.A."/>
        </authorList>
    </citation>
    <scope>NUCLEOTIDE SEQUENCE [LARGE SCALE GENOMIC DNA]</scope>
    <source>
        <strain evidence="6 7">DSM 13497</strain>
    </source>
</reference>
<accession>H1XRT3</accession>
<dbReference type="Pfam" id="PF22435">
    <property type="entry name" value="MRM3-like_sub_bind"/>
    <property type="match status" value="1"/>
</dbReference>
<dbReference type="InterPro" id="IPR051259">
    <property type="entry name" value="rRNA_Methyltransferase"/>
</dbReference>
<sequence length="269" mass="30070" precursor="true">MIKKISKNRLKFFRQLQKKKYRQEHGLYVVSGLRAVQEALSAAEIAIESVLIDEAQLHLMNELPRTIDKEVLTLSGDEFRQLVEEKTPQGIALVVKKPHFSLDVRRLPQALLYLEEINDPGNLGTLMRSAAWFGWQAILLSKNSVDPYAPKTVRASAGTIAHLQIYENVGAAELEQLKKAGRYRLIAASAHTGQELTTFTLNSRTKRILALGSEAHGLSKRILTLSDWQVNIKRPGKGESLNLAMAGTIFLYHFTLISSLDFKGAGKHE</sequence>
<dbReference type="InterPro" id="IPR029026">
    <property type="entry name" value="tRNA_m1G_MTases_N"/>
</dbReference>
<dbReference type="GO" id="GO:0032259">
    <property type="term" value="P:methylation"/>
    <property type="evidence" value="ECO:0007669"/>
    <property type="project" value="UniProtKB-KW"/>
</dbReference>
<keyword evidence="3 6" id="KW-0808">Transferase</keyword>
<dbReference type="EMBL" id="CP018099">
    <property type="protein sequence ID" value="APF17154.1"/>
    <property type="molecule type" value="Genomic_DNA"/>
</dbReference>
<dbReference type="Proteomes" id="UP000183868">
    <property type="component" value="Chromosome"/>
</dbReference>
<dbReference type="KEGG" id="caby:Cabys_403"/>
<evidence type="ECO:0000256" key="2">
    <source>
        <dbReference type="ARBA" id="ARBA00022603"/>
    </source>
</evidence>
<keyword evidence="2 6" id="KW-0489">Methyltransferase</keyword>
<dbReference type="PANTHER" id="PTHR43191">
    <property type="entry name" value="RRNA METHYLTRANSFERASE 3"/>
    <property type="match status" value="1"/>
</dbReference>
<comment type="similarity">
    <text evidence="1">Belongs to the class IV-like SAM-binding methyltransferase superfamily. RNA methyltransferase TrmH family.</text>
</comment>
<dbReference type="HOGENOM" id="CLU_021322_3_2_0"/>
<dbReference type="InterPro" id="IPR029028">
    <property type="entry name" value="Alpha/beta_knot_MTases"/>
</dbReference>
<dbReference type="SUPFAM" id="SSF55315">
    <property type="entry name" value="L30e-like"/>
    <property type="match status" value="1"/>
</dbReference>
<name>H1XRT3_CALAY</name>
<dbReference type="PANTHER" id="PTHR43191:SF2">
    <property type="entry name" value="RRNA METHYLTRANSFERASE 3, MITOCHONDRIAL"/>
    <property type="match status" value="1"/>
</dbReference>
<gene>
    <name evidence="5" type="ORF">Cabys_403</name>
    <name evidence="6" type="ORF">Calab_1675</name>
</gene>
<dbReference type="GO" id="GO:0008173">
    <property type="term" value="F:RNA methyltransferase activity"/>
    <property type="evidence" value="ECO:0007669"/>
    <property type="project" value="InterPro"/>
</dbReference>
<dbReference type="AlphaFoldDB" id="H1XRT3"/>
<evidence type="ECO:0000256" key="1">
    <source>
        <dbReference type="ARBA" id="ARBA00007228"/>
    </source>
</evidence>
<dbReference type="SUPFAM" id="SSF75217">
    <property type="entry name" value="alpha/beta knot"/>
    <property type="match status" value="1"/>
</dbReference>
<reference evidence="5 8" key="2">
    <citation type="submission" date="2016-11" db="EMBL/GenBank/DDBJ databases">
        <title>Genomic analysis of Caldithrix abyssi and proposal of a novel bacterial phylum Caldithrichaeota.</title>
        <authorList>
            <person name="Kublanov I."/>
            <person name="Sigalova O."/>
            <person name="Gavrilov S."/>
            <person name="Lebedinsky A."/>
            <person name="Ivanova N."/>
            <person name="Daum C."/>
            <person name="Reddy T."/>
            <person name="Klenk H.P."/>
            <person name="Goker M."/>
            <person name="Reva O."/>
            <person name="Miroshnichenko M."/>
            <person name="Kyprides N."/>
            <person name="Woyke T."/>
            <person name="Gelfand M."/>
        </authorList>
    </citation>
    <scope>NUCLEOTIDE SEQUENCE [LARGE SCALE GENOMIC DNA]</scope>
    <source>
        <strain evidence="5 8">LF13</strain>
    </source>
</reference>
<feature type="domain" description="RNA 2-O ribose methyltransferase substrate binding" evidence="4">
    <location>
        <begin position="29"/>
        <end position="101"/>
    </location>
</feature>
<keyword evidence="7" id="KW-1185">Reference proteome</keyword>
<dbReference type="Proteomes" id="UP000004671">
    <property type="component" value="Chromosome"/>
</dbReference>
<dbReference type="Gene3D" id="3.40.1280.10">
    <property type="match status" value="1"/>
</dbReference>
<protein>
    <submittedName>
        <fullName evidence="5">RNA methyltransferase, TrmH family</fullName>
    </submittedName>
    <submittedName>
        <fullName evidence="6">tRNA/rRNA methyltransferase (SpoU)</fullName>
    </submittedName>
</protein>
<evidence type="ECO:0000259" key="4">
    <source>
        <dbReference type="SMART" id="SM00967"/>
    </source>
</evidence>
<dbReference type="GO" id="GO:0003723">
    <property type="term" value="F:RNA binding"/>
    <property type="evidence" value="ECO:0007669"/>
    <property type="project" value="InterPro"/>
</dbReference>
<dbReference type="OrthoDB" id="9794400at2"/>
<evidence type="ECO:0000313" key="7">
    <source>
        <dbReference type="Proteomes" id="UP000004671"/>
    </source>
</evidence>
<dbReference type="eggNOG" id="COG0566">
    <property type="taxonomic scope" value="Bacteria"/>
</dbReference>
<evidence type="ECO:0000313" key="5">
    <source>
        <dbReference type="EMBL" id="APF17154.1"/>
    </source>
</evidence>
<dbReference type="EMBL" id="CM001402">
    <property type="protein sequence ID" value="EHO41293.1"/>
    <property type="molecule type" value="Genomic_DNA"/>
</dbReference>
<dbReference type="InterPro" id="IPR001537">
    <property type="entry name" value="SpoU_MeTrfase"/>
</dbReference>
<dbReference type="GO" id="GO:0006396">
    <property type="term" value="P:RNA processing"/>
    <property type="evidence" value="ECO:0007669"/>
    <property type="project" value="InterPro"/>
</dbReference>
<dbReference type="Gene3D" id="3.30.1330.30">
    <property type="match status" value="1"/>
</dbReference>
<dbReference type="CDD" id="cd18109">
    <property type="entry name" value="SpoU-like_RNA-MTase"/>
    <property type="match status" value="1"/>
</dbReference>
<dbReference type="InterPro" id="IPR029064">
    <property type="entry name" value="Ribosomal_eL30-like_sf"/>
</dbReference>
<evidence type="ECO:0000313" key="8">
    <source>
        <dbReference type="Proteomes" id="UP000183868"/>
    </source>
</evidence>
<evidence type="ECO:0000256" key="3">
    <source>
        <dbReference type="ARBA" id="ARBA00022679"/>
    </source>
</evidence>
<dbReference type="STRING" id="880073.Cabys_403"/>
<dbReference type="InParanoid" id="H1XRT3"/>
<dbReference type="GO" id="GO:0005737">
    <property type="term" value="C:cytoplasm"/>
    <property type="evidence" value="ECO:0007669"/>
    <property type="project" value="UniProtKB-ARBA"/>
</dbReference>
<evidence type="ECO:0000313" key="6">
    <source>
        <dbReference type="EMBL" id="EHO41293.1"/>
    </source>
</evidence>
<organism evidence="6 7">
    <name type="scientific">Caldithrix abyssi DSM 13497</name>
    <dbReference type="NCBI Taxonomy" id="880073"/>
    <lineage>
        <taxon>Bacteria</taxon>
        <taxon>Pseudomonadati</taxon>
        <taxon>Calditrichota</taxon>
        <taxon>Calditrichia</taxon>
        <taxon>Calditrichales</taxon>
        <taxon>Calditrichaceae</taxon>
        <taxon>Caldithrix</taxon>
    </lineage>
</organism>
<dbReference type="InterPro" id="IPR013123">
    <property type="entry name" value="SpoU_subst-bd"/>
</dbReference>